<feature type="compositionally biased region" description="Acidic residues" evidence="12">
    <location>
        <begin position="71"/>
        <end position="83"/>
    </location>
</feature>
<dbReference type="PRINTS" id="PR00781">
    <property type="entry name" value="LIPOSIGPTASE"/>
</dbReference>
<feature type="region of interest" description="Disordered" evidence="12">
    <location>
        <begin position="1"/>
        <end position="89"/>
    </location>
</feature>
<dbReference type="GO" id="GO:0006508">
    <property type="term" value="P:proteolysis"/>
    <property type="evidence" value="ECO:0007669"/>
    <property type="project" value="UniProtKB-KW"/>
</dbReference>
<evidence type="ECO:0000256" key="12">
    <source>
        <dbReference type="SAM" id="MobiDB-lite"/>
    </source>
</evidence>
<sequence>MQPRACAVRHRRTRETTISTEADESAATAPTSGEGAAGAEGQERPRATVPAPAGASALGAGARDAEPPAEAGDDTGDGSEPEAEAGPVADPAGRRRRLLVLGVLAAVVYLFDLATKTWVVRSLEGREPIEVIPGLLRFQALRNPGAAFGIGEAYTVFFTLVATVVLVVIIRLARKLYSTPWAVGLGLLLGGALGNLTDRVFRSPGLFQGHVVDFIAPTNFAVFNIADSAIVCGGILIVLLSFRGSAPDGTTAKD</sequence>
<keyword evidence="3 9" id="KW-0645">Protease</keyword>
<dbReference type="NCBIfam" id="TIGR00077">
    <property type="entry name" value="lspA"/>
    <property type="match status" value="1"/>
</dbReference>
<keyword evidence="6 9" id="KW-0378">Hydrolase</keyword>
<comment type="pathway">
    <text evidence="9">Protein modification; lipoprotein biosynthesis (signal peptide cleavage).</text>
</comment>
<dbReference type="Pfam" id="PF01252">
    <property type="entry name" value="Peptidase_A8"/>
    <property type="match status" value="1"/>
</dbReference>
<evidence type="ECO:0000256" key="7">
    <source>
        <dbReference type="ARBA" id="ARBA00022989"/>
    </source>
</evidence>
<dbReference type="InterPro" id="IPR001872">
    <property type="entry name" value="Peptidase_A8"/>
</dbReference>
<evidence type="ECO:0000313" key="13">
    <source>
        <dbReference type="EMBL" id="NYI07111.1"/>
    </source>
</evidence>
<comment type="catalytic activity">
    <reaction evidence="9 10">
        <text>Release of signal peptides from bacterial membrane prolipoproteins. Hydrolyzes -Xaa-Yaa-Zaa-|-(S,diacylglyceryl)Cys-, in which Xaa is hydrophobic (preferably Leu), and Yaa (Ala or Ser) and Zaa (Gly or Ala) have small, neutral side chains.</text>
        <dbReference type="EC" id="3.4.23.36"/>
    </reaction>
</comment>
<evidence type="ECO:0000256" key="8">
    <source>
        <dbReference type="ARBA" id="ARBA00023136"/>
    </source>
</evidence>
<feature type="compositionally biased region" description="Low complexity" evidence="12">
    <location>
        <begin position="25"/>
        <end position="40"/>
    </location>
</feature>
<evidence type="ECO:0000256" key="9">
    <source>
        <dbReference type="HAMAP-Rule" id="MF_00161"/>
    </source>
</evidence>
<proteinExistence type="inferred from homology"/>
<dbReference type="PANTHER" id="PTHR33695:SF1">
    <property type="entry name" value="LIPOPROTEIN SIGNAL PEPTIDASE"/>
    <property type="match status" value="1"/>
</dbReference>
<comment type="subcellular location">
    <subcellularLocation>
        <location evidence="9">Cell membrane</location>
        <topology evidence="9">Multi-pass membrane protein</topology>
    </subcellularLocation>
</comment>
<name>A0A853A903_9ACTN</name>
<dbReference type="EC" id="3.4.23.36" evidence="9"/>
<evidence type="ECO:0000256" key="3">
    <source>
        <dbReference type="ARBA" id="ARBA00022670"/>
    </source>
</evidence>
<keyword evidence="4 9" id="KW-0812">Transmembrane</keyword>
<dbReference type="PANTHER" id="PTHR33695">
    <property type="entry name" value="LIPOPROTEIN SIGNAL PEPTIDASE"/>
    <property type="match status" value="1"/>
</dbReference>
<feature type="transmembrane region" description="Helical" evidence="9">
    <location>
        <begin position="146"/>
        <end position="169"/>
    </location>
</feature>
<keyword evidence="2 9" id="KW-1003">Cell membrane</keyword>
<keyword evidence="14" id="KW-1185">Reference proteome</keyword>
<comment type="function">
    <text evidence="9 10">This protein specifically catalyzes the removal of signal peptides from prolipoproteins.</text>
</comment>
<keyword evidence="8 9" id="KW-0472">Membrane</keyword>
<dbReference type="PROSITE" id="PS00855">
    <property type="entry name" value="SPASE_II"/>
    <property type="match status" value="1"/>
</dbReference>
<comment type="similarity">
    <text evidence="1 9 11">Belongs to the peptidase A8 family.</text>
</comment>
<gene>
    <name evidence="9" type="primary">lspA</name>
    <name evidence="13" type="ORF">FHU37_004054</name>
</gene>
<feature type="active site" evidence="9">
    <location>
        <position position="227"/>
    </location>
</feature>
<dbReference type="HAMAP" id="MF_00161">
    <property type="entry name" value="LspA"/>
    <property type="match status" value="1"/>
</dbReference>
<evidence type="ECO:0000256" key="2">
    <source>
        <dbReference type="ARBA" id="ARBA00022475"/>
    </source>
</evidence>
<dbReference type="Proteomes" id="UP000567795">
    <property type="component" value="Unassembled WGS sequence"/>
</dbReference>
<evidence type="ECO:0000256" key="6">
    <source>
        <dbReference type="ARBA" id="ARBA00022801"/>
    </source>
</evidence>
<keyword evidence="7 9" id="KW-1133">Transmembrane helix</keyword>
<accession>A0A853A903</accession>
<dbReference type="GO" id="GO:0005886">
    <property type="term" value="C:plasma membrane"/>
    <property type="evidence" value="ECO:0007669"/>
    <property type="project" value="UniProtKB-SubCell"/>
</dbReference>
<dbReference type="AlphaFoldDB" id="A0A853A903"/>
<feature type="transmembrane region" description="Helical" evidence="9">
    <location>
        <begin position="181"/>
        <end position="201"/>
    </location>
</feature>
<dbReference type="GO" id="GO:0004190">
    <property type="term" value="F:aspartic-type endopeptidase activity"/>
    <property type="evidence" value="ECO:0007669"/>
    <property type="project" value="UniProtKB-UniRule"/>
</dbReference>
<protein>
    <recommendedName>
        <fullName evidence="9">Lipoprotein signal peptidase</fullName>
        <ecNumber evidence="9">3.4.23.36</ecNumber>
    </recommendedName>
    <alternativeName>
        <fullName evidence="9">Prolipoprotein signal peptidase</fullName>
    </alternativeName>
    <alternativeName>
        <fullName evidence="9">Signal peptidase II</fullName>
        <shortName evidence="9">SPase II</shortName>
    </alternativeName>
</protein>
<evidence type="ECO:0000256" key="5">
    <source>
        <dbReference type="ARBA" id="ARBA00022750"/>
    </source>
</evidence>
<dbReference type="UniPathway" id="UPA00665"/>
<feature type="transmembrane region" description="Helical" evidence="9">
    <location>
        <begin position="98"/>
        <end position="119"/>
    </location>
</feature>
<feature type="compositionally biased region" description="Low complexity" evidence="12">
    <location>
        <begin position="51"/>
        <end position="62"/>
    </location>
</feature>
<evidence type="ECO:0000256" key="4">
    <source>
        <dbReference type="ARBA" id="ARBA00022692"/>
    </source>
</evidence>
<reference evidence="13 14" key="1">
    <citation type="submission" date="2020-07" db="EMBL/GenBank/DDBJ databases">
        <title>Sequencing the genomes of 1000 actinobacteria strains.</title>
        <authorList>
            <person name="Klenk H.-P."/>
        </authorList>
    </citation>
    <scope>NUCLEOTIDE SEQUENCE [LARGE SCALE GENOMIC DNA]</scope>
    <source>
        <strain evidence="13 14">DSM 42178</strain>
    </source>
</reference>
<organism evidence="13 14">
    <name type="scientific">Allostreptomyces psammosilenae</name>
    <dbReference type="NCBI Taxonomy" id="1892865"/>
    <lineage>
        <taxon>Bacteria</taxon>
        <taxon>Bacillati</taxon>
        <taxon>Actinomycetota</taxon>
        <taxon>Actinomycetes</taxon>
        <taxon>Kitasatosporales</taxon>
        <taxon>Streptomycetaceae</taxon>
        <taxon>Allostreptomyces</taxon>
    </lineage>
</organism>
<keyword evidence="5 9" id="KW-0064">Aspartyl protease</keyword>
<evidence type="ECO:0000313" key="14">
    <source>
        <dbReference type="Proteomes" id="UP000567795"/>
    </source>
</evidence>
<feature type="transmembrane region" description="Helical" evidence="9">
    <location>
        <begin position="221"/>
        <end position="242"/>
    </location>
</feature>
<evidence type="ECO:0000256" key="1">
    <source>
        <dbReference type="ARBA" id="ARBA00006139"/>
    </source>
</evidence>
<evidence type="ECO:0000256" key="11">
    <source>
        <dbReference type="RuleBase" id="RU004181"/>
    </source>
</evidence>
<evidence type="ECO:0000256" key="10">
    <source>
        <dbReference type="RuleBase" id="RU000594"/>
    </source>
</evidence>
<feature type="active site" evidence="9">
    <location>
        <position position="213"/>
    </location>
</feature>
<dbReference type="EMBL" id="JACBZD010000001">
    <property type="protein sequence ID" value="NYI07111.1"/>
    <property type="molecule type" value="Genomic_DNA"/>
</dbReference>
<comment type="caution">
    <text evidence="13">The sequence shown here is derived from an EMBL/GenBank/DDBJ whole genome shotgun (WGS) entry which is preliminary data.</text>
</comment>